<dbReference type="Gene3D" id="3.30.479.30">
    <property type="entry name" value="Band 7 domain"/>
    <property type="match status" value="1"/>
</dbReference>
<dbReference type="EMBL" id="JAUZQC010000015">
    <property type="protein sequence ID" value="KAK5858525.1"/>
    <property type="molecule type" value="Genomic_DNA"/>
</dbReference>
<dbReference type="Pfam" id="PF01145">
    <property type="entry name" value="Band_7"/>
    <property type="match status" value="1"/>
</dbReference>
<dbReference type="PRINTS" id="PR00721">
    <property type="entry name" value="STOMATIN"/>
</dbReference>
<dbReference type="InterPro" id="IPR018080">
    <property type="entry name" value="Band_7/stomatin-like_CS"/>
</dbReference>
<keyword evidence="8" id="KW-1185">Reference proteome</keyword>
<comment type="similarity">
    <text evidence="2">Belongs to the band 7/mec-2 family.</text>
</comment>
<dbReference type="SMART" id="SM00244">
    <property type="entry name" value="PHB"/>
    <property type="match status" value="1"/>
</dbReference>
<keyword evidence="5" id="KW-1133">Transmembrane helix</keyword>
<dbReference type="InterPro" id="IPR001972">
    <property type="entry name" value="Stomatin_HflK_fam"/>
</dbReference>
<evidence type="ECO:0000256" key="2">
    <source>
        <dbReference type="ARBA" id="ARBA00008164"/>
    </source>
</evidence>
<protein>
    <recommendedName>
        <fullName evidence="6">Band 7 domain-containing protein</fullName>
    </recommendedName>
</protein>
<feature type="domain" description="Band 7" evidence="6">
    <location>
        <begin position="58"/>
        <end position="217"/>
    </location>
</feature>
<dbReference type="GO" id="GO:0005886">
    <property type="term" value="C:plasma membrane"/>
    <property type="evidence" value="ECO:0007669"/>
    <property type="project" value="InterPro"/>
</dbReference>
<reference evidence="7 8" key="1">
    <citation type="journal article" date="2023" name="Genes (Basel)">
        <title>Chromosome-Level Genome Assembly and Circadian Gene Repertoire of the Patagonia Blennie Eleginops maclovinus-The Closest Ancestral Proxy of Antarctic Cryonotothenioids.</title>
        <authorList>
            <person name="Cheng C.C."/>
            <person name="Rivera-Colon A.G."/>
            <person name="Minhas B.F."/>
            <person name="Wilson L."/>
            <person name="Rayamajhi N."/>
            <person name="Vargas-Chacoff L."/>
            <person name="Catchen J.M."/>
        </authorList>
    </citation>
    <scope>NUCLEOTIDE SEQUENCE [LARGE SCALE GENOMIC DNA]</scope>
    <source>
        <strain evidence="7">JMC-PN-2008</strain>
    </source>
</reference>
<gene>
    <name evidence="7" type="ORF">PBY51_002658</name>
</gene>
<reference evidence="7 8" key="2">
    <citation type="journal article" date="2023" name="Mol. Biol. Evol.">
        <title>Genomics of Secondarily Temperate Adaptation in the Only Non-Antarctic Icefish.</title>
        <authorList>
            <person name="Rivera-Colon A.G."/>
            <person name="Rayamajhi N."/>
            <person name="Minhas B.F."/>
            <person name="Madrigal G."/>
            <person name="Bilyk K.T."/>
            <person name="Yoon V."/>
            <person name="Hune M."/>
            <person name="Gregory S."/>
            <person name="Cheng C.H.C."/>
            <person name="Catchen J.M."/>
        </authorList>
    </citation>
    <scope>NUCLEOTIDE SEQUENCE [LARGE SCALE GENOMIC DNA]</scope>
    <source>
        <strain evidence="7">JMC-PN-2008</strain>
    </source>
</reference>
<evidence type="ECO:0000256" key="5">
    <source>
        <dbReference type="SAM" id="Phobius"/>
    </source>
</evidence>
<evidence type="ECO:0000256" key="3">
    <source>
        <dbReference type="ARBA" id="ARBA00023136"/>
    </source>
</evidence>
<keyword evidence="3 5" id="KW-0472">Membrane</keyword>
<evidence type="ECO:0000313" key="8">
    <source>
        <dbReference type="Proteomes" id="UP001346869"/>
    </source>
</evidence>
<dbReference type="PROSITE" id="PS01270">
    <property type="entry name" value="BAND_7"/>
    <property type="match status" value="1"/>
</dbReference>
<comment type="subcellular location">
    <subcellularLocation>
        <location evidence="1">Membrane</location>
    </subcellularLocation>
</comment>
<evidence type="ECO:0000313" key="7">
    <source>
        <dbReference type="EMBL" id="KAK5858525.1"/>
    </source>
</evidence>
<dbReference type="AlphaFoldDB" id="A0AAN7XD45"/>
<dbReference type="InterPro" id="IPR001107">
    <property type="entry name" value="Band_7"/>
</dbReference>
<keyword evidence="5" id="KW-0812">Transmembrane</keyword>
<sequence>MEMEDQMESQKRERRGPGGVSKEDLISERTGNLGCIGWFLVILSGMLTIILLPFTVWFCLKIVKEYERAVIFRLGRIPDKKAKGPGIFFILPCTDSIVTVDLRTVSFDIPPQEILTKDSVTVSVDGVVYFRVNDPIASVANVSNADFATRLLAQTTLRNVLGTKNLAELLSDREGIAHSMQNNLDEATDDWGIKVERVEIKDVKLPHQLQRAMAAEAEASREARAKVIAAEGEMNASRALKEASLVIAESPSGLQLRYLQTLNTIAAEKNSTIIFPLPMDMLTPFLRK</sequence>
<evidence type="ECO:0000256" key="1">
    <source>
        <dbReference type="ARBA" id="ARBA00004370"/>
    </source>
</evidence>
<name>A0AAN7XD45_ELEMC</name>
<dbReference type="Gene3D" id="6.10.250.2090">
    <property type="match status" value="1"/>
</dbReference>
<dbReference type="FunFam" id="3.30.479.30:FF:000002">
    <property type="entry name" value="band 7 protein AGAP004871"/>
    <property type="match status" value="1"/>
</dbReference>
<accession>A0AAN7XD45</accession>
<feature type="region of interest" description="Disordered" evidence="4">
    <location>
        <begin position="1"/>
        <end position="23"/>
    </location>
</feature>
<organism evidence="7 8">
    <name type="scientific">Eleginops maclovinus</name>
    <name type="common">Patagonian blennie</name>
    <name type="synonym">Eleginus maclovinus</name>
    <dbReference type="NCBI Taxonomy" id="56733"/>
    <lineage>
        <taxon>Eukaryota</taxon>
        <taxon>Metazoa</taxon>
        <taxon>Chordata</taxon>
        <taxon>Craniata</taxon>
        <taxon>Vertebrata</taxon>
        <taxon>Euteleostomi</taxon>
        <taxon>Actinopterygii</taxon>
        <taxon>Neopterygii</taxon>
        <taxon>Teleostei</taxon>
        <taxon>Neoteleostei</taxon>
        <taxon>Acanthomorphata</taxon>
        <taxon>Eupercaria</taxon>
        <taxon>Perciformes</taxon>
        <taxon>Notothenioidei</taxon>
        <taxon>Eleginopidae</taxon>
        <taxon>Eleginops</taxon>
    </lineage>
</organism>
<evidence type="ECO:0000259" key="6">
    <source>
        <dbReference type="SMART" id="SM00244"/>
    </source>
</evidence>
<dbReference type="SUPFAM" id="SSF117892">
    <property type="entry name" value="Band 7/SPFH domain"/>
    <property type="match status" value="1"/>
</dbReference>
<proteinExistence type="inferred from homology"/>
<dbReference type="PANTHER" id="PTHR10264:SF87">
    <property type="entry name" value="STOMATIN (EPB72)-LIKE 3A"/>
    <property type="match status" value="1"/>
</dbReference>
<dbReference type="InterPro" id="IPR043202">
    <property type="entry name" value="Band-7_stomatin-like"/>
</dbReference>
<evidence type="ECO:0000256" key="4">
    <source>
        <dbReference type="SAM" id="MobiDB-lite"/>
    </source>
</evidence>
<comment type="caution">
    <text evidence="7">The sequence shown here is derived from an EMBL/GenBank/DDBJ whole genome shotgun (WGS) entry which is preliminary data.</text>
</comment>
<feature type="transmembrane region" description="Helical" evidence="5">
    <location>
        <begin position="36"/>
        <end position="60"/>
    </location>
</feature>
<dbReference type="Proteomes" id="UP001346869">
    <property type="component" value="Unassembled WGS sequence"/>
</dbReference>
<dbReference type="PANTHER" id="PTHR10264">
    <property type="entry name" value="BAND 7 PROTEIN-RELATED"/>
    <property type="match status" value="1"/>
</dbReference>
<dbReference type="InterPro" id="IPR036013">
    <property type="entry name" value="Band_7/SPFH_dom_sf"/>
</dbReference>